<dbReference type="AlphaFoldDB" id="I9RQ51"/>
<proteinExistence type="predicted"/>
<evidence type="ECO:0000256" key="1">
    <source>
        <dbReference type="ARBA" id="ARBA00000085"/>
    </source>
</evidence>
<dbReference type="InterPro" id="IPR036097">
    <property type="entry name" value="HisK_dim/P_sf"/>
</dbReference>
<feature type="chain" id="PRO_5003725279" description="histidine kinase" evidence="8">
    <location>
        <begin position="23"/>
        <end position="709"/>
    </location>
</feature>
<dbReference type="CDD" id="cd00082">
    <property type="entry name" value="HisKA"/>
    <property type="match status" value="1"/>
</dbReference>
<keyword evidence="7" id="KW-1133">Transmembrane helix</keyword>
<dbReference type="PANTHER" id="PTHR43711">
    <property type="entry name" value="TWO-COMPONENT HISTIDINE KINASE"/>
    <property type="match status" value="1"/>
</dbReference>
<evidence type="ECO:0000256" key="7">
    <source>
        <dbReference type="SAM" id="Phobius"/>
    </source>
</evidence>
<dbReference type="InterPro" id="IPR050736">
    <property type="entry name" value="Sensor_HK_Regulatory"/>
</dbReference>
<dbReference type="InterPro" id="IPR003661">
    <property type="entry name" value="HisK_dim/P_dom"/>
</dbReference>
<dbReference type="Gene3D" id="3.30.565.10">
    <property type="entry name" value="Histidine kinase-like ATPase, C-terminal domain"/>
    <property type="match status" value="1"/>
</dbReference>
<dbReference type="Pfam" id="PF02518">
    <property type="entry name" value="HATPase_c"/>
    <property type="match status" value="1"/>
</dbReference>
<dbReference type="EMBL" id="AGXS01000025">
    <property type="protein sequence ID" value="EIY45101.1"/>
    <property type="molecule type" value="Genomic_DNA"/>
</dbReference>
<dbReference type="Pfam" id="PF00512">
    <property type="entry name" value="HisKA"/>
    <property type="match status" value="1"/>
</dbReference>
<keyword evidence="7" id="KW-0472">Membrane</keyword>
<gene>
    <name evidence="10" type="ORF">HMPREF1068_03754</name>
</gene>
<dbReference type="InterPro" id="IPR005467">
    <property type="entry name" value="His_kinase_dom"/>
</dbReference>
<comment type="catalytic activity">
    <reaction evidence="1">
        <text>ATP + protein L-histidine = ADP + protein N-phospho-L-histidine.</text>
        <dbReference type="EC" id="2.7.13.3"/>
    </reaction>
</comment>
<dbReference type="Gene3D" id="1.10.287.130">
    <property type="match status" value="1"/>
</dbReference>
<feature type="signal peptide" evidence="8">
    <location>
        <begin position="1"/>
        <end position="22"/>
    </location>
</feature>
<dbReference type="STRING" id="997884.HMPREF1068_03754"/>
<keyword evidence="6" id="KW-0902">Two-component regulatory system</keyword>
<dbReference type="SUPFAM" id="SSF55874">
    <property type="entry name" value="ATPase domain of HSP90 chaperone/DNA topoisomerase II/histidine kinase"/>
    <property type="match status" value="1"/>
</dbReference>
<dbReference type="eggNOG" id="COG2205">
    <property type="taxonomic scope" value="Bacteria"/>
</dbReference>
<dbReference type="InterPro" id="IPR036890">
    <property type="entry name" value="HATPase_C_sf"/>
</dbReference>
<evidence type="ECO:0000256" key="8">
    <source>
        <dbReference type="SAM" id="SignalP"/>
    </source>
</evidence>
<evidence type="ECO:0000259" key="9">
    <source>
        <dbReference type="PROSITE" id="PS50109"/>
    </source>
</evidence>
<evidence type="ECO:0000313" key="10">
    <source>
        <dbReference type="EMBL" id="EIY45101.1"/>
    </source>
</evidence>
<dbReference type="PRINTS" id="PR00344">
    <property type="entry name" value="BCTRLSENSOR"/>
</dbReference>
<dbReference type="PATRIC" id="fig|997884.3.peg.3853"/>
<comment type="caution">
    <text evidence="10">The sequence shown here is derived from an EMBL/GenBank/DDBJ whole genome shotgun (WGS) entry which is preliminary data.</text>
</comment>
<dbReference type="PROSITE" id="PS50109">
    <property type="entry name" value="HIS_KIN"/>
    <property type="match status" value="1"/>
</dbReference>
<dbReference type="SMART" id="SM00387">
    <property type="entry name" value="HATPase_c"/>
    <property type="match status" value="1"/>
</dbReference>
<name>I9RQ51_9BACE</name>
<dbReference type="EC" id="2.7.13.3" evidence="2"/>
<evidence type="ECO:0000256" key="5">
    <source>
        <dbReference type="ARBA" id="ARBA00022777"/>
    </source>
</evidence>
<dbReference type="GO" id="GO:0000155">
    <property type="term" value="F:phosphorelay sensor kinase activity"/>
    <property type="evidence" value="ECO:0007669"/>
    <property type="project" value="InterPro"/>
</dbReference>
<dbReference type="PANTHER" id="PTHR43711:SF26">
    <property type="entry name" value="SENSOR HISTIDINE KINASE RCSC"/>
    <property type="match status" value="1"/>
</dbReference>
<feature type="transmembrane region" description="Helical" evidence="7">
    <location>
        <begin position="437"/>
        <end position="458"/>
    </location>
</feature>
<evidence type="ECO:0000256" key="2">
    <source>
        <dbReference type="ARBA" id="ARBA00012438"/>
    </source>
</evidence>
<protein>
    <recommendedName>
        <fullName evidence="2">histidine kinase</fullName>
        <ecNumber evidence="2">2.7.13.3</ecNumber>
    </recommendedName>
</protein>
<sequence>MSYLRCIICILLCCLRTNVSLAQSFQENKPGIPLMSTQVIREDSLKSLLNQTTNPHKRIDLLLNLKDISEGNGIETQYTRQLFEEGKKTKDPYAIFVAVTHMVTKYANQQEKSDSLHNYYIKTLEEIEKGTPAEGAATFFKMNIYHRLIGVTTDKQERTEFFRQIRKEFKARQATEDKYQKVKRLFLEGLMQLWELNDQGKSKIYVPEIPLWEEAWNTAQDFPGEYVRRYYLGSIHSLLSGAYNQQQDYENQKRITWQVIDECKAYYKLSEEVYPRPFLYKDNTYVRYYTQLIRGAMYISDEEAYKIYNLFRQHMLSAQEEFLDRNKIYLFETAYLFLGNMHRVDEALANCDSLIHMIETNHAPGFTRILETYKNKAYLFRRANRPEDACIAYERAMQVSDSLIKKEYVERVEALRLKNDIDKLKLEKTVLTAQNRLVEFIFTICILIVVVSISMYYYKSLKKTRKLQKEIFRQSIKAQESEQMKSAFINSICHEIRTPLNSINGFSEILIDESTPTEDKKEYQNIIQENTRILTSLLDSLIEVANLDSLTEALPLEDIEVTSICRTEMEYLQETEGKEGIQYLLDLPVKECIAHTHAQYLSLLLRSLLNNANKFTQEGSICLSCSCNKENKKIIINVTDTGCGISADKHEYVFQRFTKLNTFTLGNGLGLYLCRLIARHMNGNIKIDPNWSKGSKFIFTIPMGNNQTE</sequence>
<keyword evidence="3" id="KW-0597">Phosphoprotein</keyword>
<reference evidence="10 11" key="1">
    <citation type="submission" date="2012-02" db="EMBL/GenBank/DDBJ databases">
        <title>The Genome Sequence of Bacteroides nordii CL02T12C05.</title>
        <authorList>
            <consortium name="The Broad Institute Genome Sequencing Platform"/>
            <person name="Earl A."/>
            <person name="Ward D."/>
            <person name="Feldgarden M."/>
            <person name="Gevers D."/>
            <person name="Zitomersky N.L."/>
            <person name="Coyne M.J."/>
            <person name="Comstock L.E."/>
            <person name="Young S.K."/>
            <person name="Zeng Q."/>
            <person name="Gargeya S."/>
            <person name="Fitzgerald M."/>
            <person name="Haas B."/>
            <person name="Abouelleil A."/>
            <person name="Alvarado L."/>
            <person name="Arachchi H.M."/>
            <person name="Berlin A."/>
            <person name="Chapman S.B."/>
            <person name="Gearin G."/>
            <person name="Goldberg J."/>
            <person name="Griggs A."/>
            <person name="Gujja S."/>
            <person name="Hansen M."/>
            <person name="Heiman D."/>
            <person name="Howarth C."/>
            <person name="Larimer J."/>
            <person name="Lui A."/>
            <person name="MacDonald P.J.P."/>
            <person name="McCowen C."/>
            <person name="Montmayeur A."/>
            <person name="Murphy C."/>
            <person name="Neiman D."/>
            <person name="Pearson M."/>
            <person name="Priest M."/>
            <person name="Roberts A."/>
            <person name="Saif S."/>
            <person name="Shea T."/>
            <person name="Sisk P."/>
            <person name="Stolte C."/>
            <person name="Sykes S."/>
            <person name="Wortman J."/>
            <person name="Nusbaum C."/>
            <person name="Birren B."/>
        </authorList>
    </citation>
    <scope>NUCLEOTIDE SEQUENCE [LARGE SCALE GENOMIC DNA]</scope>
    <source>
        <strain evidence="10 11">CL02T12C05</strain>
    </source>
</reference>
<dbReference type="SUPFAM" id="SSF47384">
    <property type="entry name" value="Homodimeric domain of signal transducing histidine kinase"/>
    <property type="match status" value="1"/>
</dbReference>
<dbReference type="Proteomes" id="UP000003089">
    <property type="component" value="Unassembled WGS sequence"/>
</dbReference>
<evidence type="ECO:0000256" key="4">
    <source>
        <dbReference type="ARBA" id="ARBA00022679"/>
    </source>
</evidence>
<keyword evidence="5" id="KW-0418">Kinase</keyword>
<evidence type="ECO:0000256" key="3">
    <source>
        <dbReference type="ARBA" id="ARBA00022553"/>
    </source>
</evidence>
<dbReference type="SMART" id="SM00388">
    <property type="entry name" value="HisKA"/>
    <property type="match status" value="1"/>
</dbReference>
<dbReference type="HOGENOM" id="CLU_023350_1_1_10"/>
<dbReference type="InterPro" id="IPR003594">
    <property type="entry name" value="HATPase_dom"/>
</dbReference>
<keyword evidence="7" id="KW-0812">Transmembrane</keyword>
<accession>I9RQ51</accession>
<keyword evidence="11" id="KW-1185">Reference proteome</keyword>
<organism evidence="10 11">
    <name type="scientific">Bacteroides nordii CL02T12C05</name>
    <dbReference type="NCBI Taxonomy" id="997884"/>
    <lineage>
        <taxon>Bacteria</taxon>
        <taxon>Pseudomonadati</taxon>
        <taxon>Bacteroidota</taxon>
        <taxon>Bacteroidia</taxon>
        <taxon>Bacteroidales</taxon>
        <taxon>Bacteroidaceae</taxon>
        <taxon>Bacteroides</taxon>
    </lineage>
</organism>
<evidence type="ECO:0000313" key="11">
    <source>
        <dbReference type="Proteomes" id="UP000003089"/>
    </source>
</evidence>
<keyword evidence="8" id="KW-0732">Signal</keyword>
<dbReference type="InterPro" id="IPR004358">
    <property type="entry name" value="Sig_transdc_His_kin-like_C"/>
</dbReference>
<evidence type="ECO:0000256" key="6">
    <source>
        <dbReference type="ARBA" id="ARBA00023012"/>
    </source>
</evidence>
<feature type="domain" description="Histidine kinase" evidence="9">
    <location>
        <begin position="491"/>
        <end position="705"/>
    </location>
</feature>
<keyword evidence="4" id="KW-0808">Transferase</keyword>